<dbReference type="EMBL" id="CP001104">
    <property type="protein sequence ID" value="ACR71120.1"/>
    <property type="molecule type" value="Genomic_DNA"/>
</dbReference>
<name>C4Z1E6_LACE2</name>
<dbReference type="RefSeq" id="WP_012738358.1">
    <property type="nucleotide sequence ID" value="NC_012778.1"/>
</dbReference>
<dbReference type="AlphaFoldDB" id="C4Z1E6"/>
<feature type="transmembrane region" description="Helical" evidence="1">
    <location>
        <begin position="76"/>
        <end position="96"/>
    </location>
</feature>
<accession>C4Z1E6</accession>
<dbReference type="STRING" id="515620.EUBELI_00083"/>
<feature type="transmembrane region" description="Helical" evidence="1">
    <location>
        <begin position="108"/>
        <end position="124"/>
    </location>
</feature>
<keyword evidence="1" id="KW-0812">Transmembrane</keyword>
<feature type="transmembrane region" description="Helical" evidence="1">
    <location>
        <begin position="310"/>
        <end position="330"/>
    </location>
</feature>
<sequence>MGIYQKLKFFIGKVTVLIMAVIFPFAVIVQNRKVSSFFCNVFIVMALLVLLCAVINELVNSKDAFKDFIAADVKSRYVVSGILIFLAIMWCFISPAIGCEFSGAGSRIQGMLFFIGCACIYIVISECYSYEETDMAIMIFASVIINIITILRFLISAKGCTDEYCMYTVMMFAVCVYSFLLSDDNKKIYYLAAACLCEMGLISATGNMAVTGMVIVLLVMLPIALRKYECFTRYELIVLMIFILGRLFAYINVFTNKVTALPVSSAFLTSYKTTAFIIAGCIIYMMLIIFDDRVKGCIKNIRKVVLNRIYMCITGLDIIGIITIVMINNYRNNYTFYLMIFIGIIQILMSVAVFIFTTHSVLESIEDRTKPEKDISNSNDDYLLQGYGSRYMITAIGIAAIAYILQGTGNLFEFEVFPVFICFVAIMSTYNKNCGS</sequence>
<evidence type="ECO:0000313" key="3">
    <source>
        <dbReference type="Proteomes" id="UP000001476"/>
    </source>
</evidence>
<keyword evidence="1" id="KW-0472">Membrane</keyword>
<gene>
    <name evidence="2" type="ordered locus">EUBELI_00083</name>
</gene>
<feature type="transmembrane region" description="Helical" evidence="1">
    <location>
        <begin position="136"/>
        <end position="155"/>
    </location>
</feature>
<evidence type="ECO:0000256" key="1">
    <source>
        <dbReference type="SAM" id="Phobius"/>
    </source>
</evidence>
<feature type="transmembrane region" description="Helical" evidence="1">
    <location>
        <begin position="188"/>
        <end position="221"/>
    </location>
</feature>
<organism evidence="2 3">
    <name type="scientific">Lachnospira eligens (strain ATCC 27750 / DSM 3376 / VPI C15-48 / C15-B4)</name>
    <name type="common">Eubacterium eligens</name>
    <dbReference type="NCBI Taxonomy" id="515620"/>
    <lineage>
        <taxon>Bacteria</taxon>
        <taxon>Bacillati</taxon>
        <taxon>Bacillota</taxon>
        <taxon>Clostridia</taxon>
        <taxon>Lachnospirales</taxon>
        <taxon>Lachnospiraceae</taxon>
        <taxon>Lachnospira</taxon>
    </lineage>
</organism>
<dbReference type="HOGENOM" id="CLU_628134_0_0_9"/>
<feature type="transmembrane region" description="Helical" evidence="1">
    <location>
        <begin position="271"/>
        <end position="290"/>
    </location>
</feature>
<keyword evidence="1" id="KW-1133">Transmembrane helix</keyword>
<feature type="transmembrane region" description="Helical" evidence="1">
    <location>
        <begin position="411"/>
        <end position="430"/>
    </location>
</feature>
<feature type="transmembrane region" description="Helical" evidence="1">
    <location>
        <begin position="336"/>
        <end position="362"/>
    </location>
</feature>
<dbReference type="KEGG" id="eel:EUBELI_00083"/>
<keyword evidence="3" id="KW-1185">Reference proteome</keyword>
<protein>
    <submittedName>
        <fullName evidence="2">Uncharacterized protein</fullName>
    </submittedName>
</protein>
<feature type="transmembrane region" description="Helical" evidence="1">
    <location>
        <begin position="382"/>
        <end position="405"/>
    </location>
</feature>
<feature type="transmembrane region" description="Helical" evidence="1">
    <location>
        <begin position="6"/>
        <end position="29"/>
    </location>
</feature>
<feature type="transmembrane region" description="Helical" evidence="1">
    <location>
        <begin position="233"/>
        <end position="251"/>
    </location>
</feature>
<reference evidence="2 3" key="1">
    <citation type="journal article" date="2009" name="Proc. Natl. Acad. Sci. U.S.A.">
        <title>Characterizing a model human gut microbiota composed of members of its two dominant bacterial phyla.</title>
        <authorList>
            <person name="Mahowald M.A."/>
            <person name="Rey F.E."/>
            <person name="Seedorf H."/>
            <person name="Turnbaugh P.J."/>
            <person name="Fulton R.S."/>
            <person name="Wollam A."/>
            <person name="Shah N."/>
            <person name="Wang C."/>
            <person name="Magrini V."/>
            <person name="Wilson R.K."/>
            <person name="Cantarel B.L."/>
            <person name="Coutinho P.M."/>
            <person name="Henrissat B."/>
            <person name="Crock L.W."/>
            <person name="Russell A."/>
            <person name="Verberkmoes N.C."/>
            <person name="Hettich R.L."/>
            <person name="Gordon J.I."/>
        </authorList>
    </citation>
    <scope>NUCLEOTIDE SEQUENCE [LARGE SCALE GENOMIC DNA]</scope>
    <source>
        <strain evidence="3">ATCC 27750 / DSM 3376 / VPI C15-48 / C15-B4</strain>
    </source>
</reference>
<proteinExistence type="predicted"/>
<feature type="transmembrane region" description="Helical" evidence="1">
    <location>
        <begin position="36"/>
        <end position="56"/>
    </location>
</feature>
<dbReference type="Proteomes" id="UP000001476">
    <property type="component" value="Chromosome"/>
</dbReference>
<feature type="transmembrane region" description="Helical" evidence="1">
    <location>
        <begin position="164"/>
        <end position="182"/>
    </location>
</feature>
<dbReference type="GeneID" id="41354879"/>
<evidence type="ECO:0000313" key="2">
    <source>
        <dbReference type="EMBL" id="ACR71120.1"/>
    </source>
</evidence>